<evidence type="ECO:0000256" key="2">
    <source>
        <dbReference type="ARBA" id="ARBA00022723"/>
    </source>
</evidence>
<dbReference type="InterPro" id="IPR051121">
    <property type="entry name" value="FAH"/>
</dbReference>
<reference evidence="4 5" key="1">
    <citation type="submission" date="2020-08" db="EMBL/GenBank/DDBJ databases">
        <title>Genomic Encyclopedia of Type Strains, Phase IV (KMG-IV): sequencing the most valuable type-strain genomes for metagenomic binning, comparative biology and taxonomic classification.</title>
        <authorList>
            <person name="Goeker M."/>
        </authorList>
    </citation>
    <scope>NUCLEOTIDE SEQUENCE [LARGE SCALE GENOMIC DNA]</scope>
    <source>
        <strain evidence="4 5">DSM 5391</strain>
    </source>
</reference>
<dbReference type="AlphaFoldDB" id="A0A7X0HUW7"/>
<comment type="caution">
    <text evidence="4">The sequence shown here is derived from an EMBL/GenBank/DDBJ whole genome shotgun (WGS) entry which is preliminary data.</text>
</comment>
<gene>
    <name evidence="4" type="ORF">HNR53_002770</name>
</gene>
<dbReference type="GO" id="GO:0016853">
    <property type="term" value="F:isomerase activity"/>
    <property type="evidence" value="ECO:0007669"/>
    <property type="project" value="UniProtKB-ARBA"/>
</dbReference>
<dbReference type="EMBL" id="JACHGK010000009">
    <property type="protein sequence ID" value="MBB6446120.1"/>
    <property type="molecule type" value="Genomic_DNA"/>
</dbReference>
<evidence type="ECO:0000313" key="5">
    <source>
        <dbReference type="Proteomes" id="UP000531594"/>
    </source>
</evidence>
<feature type="domain" description="Fumarylacetoacetase-like C-terminal" evidence="3">
    <location>
        <begin position="105"/>
        <end position="309"/>
    </location>
</feature>
<dbReference type="PANTHER" id="PTHR42796:SF4">
    <property type="entry name" value="FUMARYLACETOACETATE HYDROLASE DOMAIN-CONTAINING PROTEIN 2A"/>
    <property type="match status" value="1"/>
</dbReference>
<keyword evidence="2" id="KW-0479">Metal-binding</keyword>
<dbReference type="RefSeq" id="WP_184526827.1">
    <property type="nucleotide sequence ID" value="NZ_JACHGK010000009.1"/>
</dbReference>
<sequence length="318" mass="35186">MKLITYSQNGFSRAGALLTESNQVVDLNYAYQAQLQAQGKYRYEQIAEAFVPAEMTAFLQGGKESIELAKEAIAYALENEGSFKHKLIYAYDEVKVEAPVPAPGKMICVGHNYREHILEMGREIPEHPVIFAKYANTIIGPQDDIPFFPISEQLDYEAEFTFVIGKQARNVSEEEALDYVAGYTIVNDVTYRDIQRRTLQWLQGKTVEGSAPMGPWLVTSDELTDPSGLEMVLTVNGEERQRTNTANQVFTTQKLVSFLSTLMTLEPGDVILTGTPGGVGVARNPQVWLKDGDVVRIEIDKIGALENKVAAVKVGASV</sequence>
<keyword evidence="4" id="KW-0378">Hydrolase</keyword>
<evidence type="ECO:0000313" key="4">
    <source>
        <dbReference type="EMBL" id="MBB6446120.1"/>
    </source>
</evidence>
<dbReference type="FunFam" id="3.90.850.10:FF:000002">
    <property type="entry name" value="2-hydroxyhepta-2,4-diene-1,7-dioate isomerase"/>
    <property type="match status" value="1"/>
</dbReference>
<proteinExistence type="inferred from homology"/>
<dbReference type="GO" id="GO:0047621">
    <property type="term" value="F:acylpyruvate hydrolase activity"/>
    <property type="evidence" value="ECO:0007669"/>
    <property type="project" value="UniProtKB-EC"/>
</dbReference>
<keyword evidence="4" id="KW-0670">Pyruvate</keyword>
<protein>
    <submittedName>
        <fullName evidence="4">Acylpyruvate hydrolase</fullName>
        <ecNumber evidence="4">3.7.1.5</ecNumber>
    </submittedName>
</protein>
<organism evidence="4 5">
    <name type="scientific">Bacillus benzoevorans</name>
    <dbReference type="NCBI Taxonomy" id="1456"/>
    <lineage>
        <taxon>Bacteria</taxon>
        <taxon>Bacillati</taxon>
        <taxon>Bacillota</taxon>
        <taxon>Bacilli</taxon>
        <taxon>Bacillales</taxon>
        <taxon>Bacillaceae</taxon>
        <taxon>Bacillus</taxon>
    </lineage>
</organism>
<dbReference type="InterPro" id="IPR011234">
    <property type="entry name" value="Fumarylacetoacetase-like_C"/>
</dbReference>
<evidence type="ECO:0000256" key="1">
    <source>
        <dbReference type="ARBA" id="ARBA00010211"/>
    </source>
</evidence>
<comment type="similarity">
    <text evidence="1">Belongs to the FAH family.</text>
</comment>
<dbReference type="GO" id="GO:0046872">
    <property type="term" value="F:metal ion binding"/>
    <property type="evidence" value="ECO:0007669"/>
    <property type="project" value="UniProtKB-KW"/>
</dbReference>
<keyword evidence="5" id="KW-1185">Reference proteome</keyword>
<dbReference type="EC" id="3.7.1.5" evidence="4"/>
<dbReference type="PANTHER" id="PTHR42796">
    <property type="entry name" value="FUMARYLACETOACETATE HYDROLASE DOMAIN-CONTAINING PROTEIN 2A-RELATED"/>
    <property type="match status" value="1"/>
</dbReference>
<name>A0A7X0HUW7_9BACI</name>
<dbReference type="SUPFAM" id="SSF56529">
    <property type="entry name" value="FAH"/>
    <property type="match status" value="1"/>
</dbReference>
<dbReference type="GO" id="GO:0019752">
    <property type="term" value="P:carboxylic acid metabolic process"/>
    <property type="evidence" value="ECO:0007669"/>
    <property type="project" value="UniProtKB-ARBA"/>
</dbReference>
<dbReference type="Proteomes" id="UP000531594">
    <property type="component" value="Unassembled WGS sequence"/>
</dbReference>
<dbReference type="Gene3D" id="3.90.850.10">
    <property type="entry name" value="Fumarylacetoacetase-like, C-terminal domain"/>
    <property type="match status" value="1"/>
</dbReference>
<evidence type="ECO:0000259" key="3">
    <source>
        <dbReference type="Pfam" id="PF01557"/>
    </source>
</evidence>
<dbReference type="Pfam" id="PF01557">
    <property type="entry name" value="FAA_hydrolase"/>
    <property type="match status" value="1"/>
</dbReference>
<accession>A0A7X0HUW7</accession>
<dbReference type="InterPro" id="IPR036663">
    <property type="entry name" value="Fumarylacetoacetase_C_sf"/>
</dbReference>